<dbReference type="EMBL" id="JAQAGZ010000001">
    <property type="protein sequence ID" value="MCZ8511195.1"/>
    <property type="molecule type" value="Genomic_DNA"/>
</dbReference>
<dbReference type="CDD" id="cd00254">
    <property type="entry name" value="LT-like"/>
    <property type="match status" value="1"/>
</dbReference>
<feature type="domain" description="Transglycosylase SLT" evidence="2">
    <location>
        <begin position="95"/>
        <end position="189"/>
    </location>
</feature>
<evidence type="ECO:0000259" key="2">
    <source>
        <dbReference type="Pfam" id="PF01464"/>
    </source>
</evidence>
<proteinExistence type="inferred from homology"/>
<dbReference type="Gene3D" id="1.10.530.10">
    <property type="match status" value="1"/>
</dbReference>
<name>A0ABT4Q3A9_9BACL</name>
<sequence>MSIDPRTVKELLQLQVWNKTGILSSNGPESREDDGVFNDLLGELMAQGAPAVKPNEDAPKGKMAFSPVPLHPAYGAGAAPGAAAAGARAAVEPFIQAASRKFGVNSSLVTAVIDAESSFNPKAVSGAGAKGLMQLMDSTGQGLGMNDPFDPAQNIEGGTRYLSRLLAIYGGNEATALAAYNGGPGRLAKLGIASDADLQAKLHLLPQETQQYVSKVLRLKQHYEA</sequence>
<dbReference type="Pfam" id="PF01464">
    <property type="entry name" value="SLT"/>
    <property type="match status" value="1"/>
</dbReference>
<comment type="caution">
    <text evidence="3">The sequence shown here is derived from an EMBL/GenBank/DDBJ whole genome shotgun (WGS) entry which is preliminary data.</text>
</comment>
<dbReference type="InterPro" id="IPR008258">
    <property type="entry name" value="Transglycosylase_SLT_dom_1"/>
</dbReference>
<gene>
    <name evidence="3" type="ORF">O9H85_01820</name>
</gene>
<organism evidence="3 4">
    <name type="scientific">Paenibacillus gyeongsangnamensis</name>
    <dbReference type="NCBI Taxonomy" id="3388067"/>
    <lineage>
        <taxon>Bacteria</taxon>
        <taxon>Bacillati</taxon>
        <taxon>Bacillota</taxon>
        <taxon>Bacilli</taxon>
        <taxon>Bacillales</taxon>
        <taxon>Paenibacillaceae</taxon>
        <taxon>Paenibacillus</taxon>
    </lineage>
</organism>
<evidence type="ECO:0000313" key="3">
    <source>
        <dbReference type="EMBL" id="MCZ8511195.1"/>
    </source>
</evidence>
<comment type="similarity">
    <text evidence="1">Belongs to the transglycosylase Slt family.</text>
</comment>
<dbReference type="InterPro" id="IPR023346">
    <property type="entry name" value="Lysozyme-like_dom_sf"/>
</dbReference>
<dbReference type="RefSeq" id="WP_269879557.1">
    <property type="nucleotide sequence ID" value="NZ_JAQAGZ010000001.1"/>
</dbReference>
<evidence type="ECO:0000256" key="1">
    <source>
        <dbReference type="ARBA" id="ARBA00007734"/>
    </source>
</evidence>
<evidence type="ECO:0000313" key="4">
    <source>
        <dbReference type="Proteomes" id="UP001527882"/>
    </source>
</evidence>
<dbReference type="SUPFAM" id="SSF53955">
    <property type="entry name" value="Lysozyme-like"/>
    <property type="match status" value="1"/>
</dbReference>
<dbReference type="PROSITE" id="PS00922">
    <property type="entry name" value="TRANSGLYCOSYLASE"/>
    <property type="match status" value="1"/>
</dbReference>
<reference evidence="3 4" key="1">
    <citation type="submission" date="2022-12" db="EMBL/GenBank/DDBJ databases">
        <title>Draft genome sequence of Paenibacillus sp. dW9.</title>
        <authorList>
            <person name="Choi E.-W."/>
            <person name="Kim D.-U."/>
        </authorList>
    </citation>
    <scope>NUCLEOTIDE SEQUENCE [LARGE SCALE GENOMIC DNA]</scope>
    <source>
        <strain evidence="4">dW9</strain>
    </source>
</reference>
<dbReference type="Proteomes" id="UP001527882">
    <property type="component" value="Unassembled WGS sequence"/>
</dbReference>
<dbReference type="PANTHER" id="PTHR37423">
    <property type="entry name" value="SOLUBLE LYTIC MUREIN TRANSGLYCOSYLASE-RELATED"/>
    <property type="match status" value="1"/>
</dbReference>
<keyword evidence="4" id="KW-1185">Reference proteome</keyword>
<dbReference type="PANTHER" id="PTHR37423:SF2">
    <property type="entry name" value="MEMBRANE-BOUND LYTIC MUREIN TRANSGLYCOSYLASE C"/>
    <property type="match status" value="1"/>
</dbReference>
<dbReference type="InterPro" id="IPR000189">
    <property type="entry name" value="Transglyc_AS"/>
</dbReference>
<accession>A0ABT4Q3A9</accession>
<protein>
    <submittedName>
        <fullName evidence="3">Lytic transglycosylase domain-containing protein</fullName>
    </submittedName>
</protein>